<evidence type="ECO:0008006" key="3">
    <source>
        <dbReference type="Google" id="ProtNLM"/>
    </source>
</evidence>
<accession>A0ABU8H9U3</accession>
<protein>
    <recommendedName>
        <fullName evidence="3">Aspartyl-phosphate phosphatase Spo0E family protein</fullName>
    </recommendedName>
</protein>
<dbReference type="Proteomes" id="UP001312865">
    <property type="component" value="Unassembled WGS sequence"/>
</dbReference>
<comment type="caution">
    <text evidence="1">The sequence shown here is derived from an EMBL/GenBank/DDBJ whole genome shotgun (WGS) entry which is preliminary data.</text>
</comment>
<reference evidence="1 2" key="1">
    <citation type="journal article" date="2018" name="J. Microbiol.">
        <title>Bacillus spongiae sp. nov., isolated from sponge of Jeju Island.</title>
        <authorList>
            <person name="Lee G.E."/>
            <person name="Im W.T."/>
            <person name="Park J.S."/>
        </authorList>
    </citation>
    <scope>NUCLEOTIDE SEQUENCE [LARGE SCALE GENOMIC DNA]</scope>
    <source>
        <strain evidence="1 2">135PIL107-10</strain>
    </source>
</reference>
<evidence type="ECO:0000313" key="2">
    <source>
        <dbReference type="Proteomes" id="UP001312865"/>
    </source>
</evidence>
<proteinExistence type="predicted"/>
<gene>
    <name evidence="1" type="ORF">WAK64_02500</name>
</gene>
<organism evidence="1 2">
    <name type="scientific">Bacillus spongiae</name>
    <dbReference type="NCBI Taxonomy" id="2683610"/>
    <lineage>
        <taxon>Bacteria</taxon>
        <taxon>Bacillati</taxon>
        <taxon>Bacillota</taxon>
        <taxon>Bacilli</taxon>
        <taxon>Bacillales</taxon>
        <taxon>Bacillaceae</taxon>
        <taxon>Bacillus</taxon>
    </lineage>
</organism>
<name>A0ABU8H9U3_9BACI</name>
<evidence type="ECO:0000313" key="1">
    <source>
        <dbReference type="EMBL" id="MEI5905937.1"/>
    </source>
</evidence>
<dbReference type="EMBL" id="JBBAXC010000002">
    <property type="protein sequence ID" value="MEI5905937.1"/>
    <property type="molecule type" value="Genomic_DNA"/>
</dbReference>
<sequence>MKTEIEQAIRIKSTALDVIEELVKNEYSLNEQQVKESLELMARCVCDLVNVYTNITEDHQSALQGGMIKSKICLNLIQKSQTTK</sequence>
<keyword evidence="2" id="KW-1185">Reference proteome</keyword>
<dbReference type="RefSeq" id="WP_336585355.1">
    <property type="nucleotide sequence ID" value="NZ_JBBAXC010000002.1"/>
</dbReference>